<dbReference type="Proteomes" id="UP000717696">
    <property type="component" value="Unassembled WGS sequence"/>
</dbReference>
<comment type="subcellular location">
    <subcellularLocation>
        <location evidence="1">Membrane</location>
        <topology evidence="1">Multi-pass membrane protein</topology>
    </subcellularLocation>
</comment>
<comment type="caution">
    <text evidence="9">The sequence shown here is derived from an EMBL/GenBank/DDBJ whole genome shotgun (WGS) entry which is preliminary data.</text>
</comment>
<keyword evidence="2 7" id="KW-0812">Transmembrane</keyword>
<dbReference type="GO" id="GO:0016020">
    <property type="term" value="C:membrane"/>
    <property type="evidence" value="ECO:0007669"/>
    <property type="project" value="UniProtKB-SubCell"/>
</dbReference>
<dbReference type="InterPro" id="IPR049326">
    <property type="entry name" value="Rhodopsin_dom_fungi"/>
</dbReference>
<evidence type="ECO:0000256" key="3">
    <source>
        <dbReference type="ARBA" id="ARBA00022989"/>
    </source>
</evidence>
<keyword evidence="4 7" id="KW-0472">Membrane</keyword>
<feature type="transmembrane region" description="Helical" evidence="7">
    <location>
        <begin position="49"/>
        <end position="71"/>
    </location>
</feature>
<reference evidence="9" key="1">
    <citation type="journal article" date="2021" name="Nat. Commun.">
        <title>Genetic determinants of endophytism in the Arabidopsis root mycobiome.</title>
        <authorList>
            <person name="Mesny F."/>
            <person name="Miyauchi S."/>
            <person name="Thiergart T."/>
            <person name="Pickel B."/>
            <person name="Atanasova L."/>
            <person name="Karlsson M."/>
            <person name="Huettel B."/>
            <person name="Barry K.W."/>
            <person name="Haridas S."/>
            <person name="Chen C."/>
            <person name="Bauer D."/>
            <person name="Andreopoulos W."/>
            <person name="Pangilinan J."/>
            <person name="LaButti K."/>
            <person name="Riley R."/>
            <person name="Lipzen A."/>
            <person name="Clum A."/>
            <person name="Drula E."/>
            <person name="Henrissat B."/>
            <person name="Kohler A."/>
            <person name="Grigoriev I.V."/>
            <person name="Martin F.M."/>
            <person name="Hacquard S."/>
        </authorList>
    </citation>
    <scope>NUCLEOTIDE SEQUENCE</scope>
    <source>
        <strain evidence="9">MPI-CAGE-AT-0021</strain>
    </source>
</reference>
<evidence type="ECO:0000313" key="9">
    <source>
        <dbReference type="EMBL" id="KAH7136924.1"/>
    </source>
</evidence>
<protein>
    <recommendedName>
        <fullName evidence="8">Rhodopsin domain-containing protein</fullName>
    </recommendedName>
</protein>
<keyword evidence="10" id="KW-1185">Reference proteome</keyword>
<evidence type="ECO:0000256" key="4">
    <source>
        <dbReference type="ARBA" id="ARBA00023136"/>
    </source>
</evidence>
<evidence type="ECO:0000256" key="7">
    <source>
        <dbReference type="SAM" id="Phobius"/>
    </source>
</evidence>
<feature type="transmembrane region" description="Helical" evidence="7">
    <location>
        <begin position="91"/>
        <end position="115"/>
    </location>
</feature>
<sequence>MAITSSTTASLQVSAPTSSLTPPLATPQPVPPIGPPVGLFEHTGGRSEAVFITAVVFPLVSLPIIILRLWASKAILKKWHTDDSLTVIATIGKWAGVPLYNITTVFIKASVLMFYLRFSITTAFRTVAYAVMFIVVAYSIVNIAASFALDCVNNAACDQLFRVYITSAAFNVATDFAILLLPFWLLRPMKVRFARKVGIALVLMAGGFVLGVSIYRLVITIMVDEVEDATYGWGDSIKWSLIESYSGLICASLPCLRAVFVRYAPSFPPWWRLSESSPSRQPLSLATIQMVEPQGPTEMREIQQHEVPAA</sequence>
<dbReference type="InterPro" id="IPR052337">
    <property type="entry name" value="SAT4-like"/>
</dbReference>
<comment type="similarity">
    <text evidence="5">Belongs to the SAT4 family.</text>
</comment>
<name>A0A9P9J0D7_9HYPO</name>
<organism evidence="9 10">
    <name type="scientific">Dactylonectria estremocensis</name>
    <dbReference type="NCBI Taxonomy" id="1079267"/>
    <lineage>
        <taxon>Eukaryota</taxon>
        <taxon>Fungi</taxon>
        <taxon>Dikarya</taxon>
        <taxon>Ascomycota</taxon>
        <taxon>Pezizomycotina</taxon>
        <taxon>Sordariomycetes</taxon>
        <taxon>Hypocreomycetidae</taxon>
        <taxon>Hypocreales</taxon>
        <taxon>Nectriaceae</taxon>
        <taxon>Dactylonectria</taxon>
    </lineage>
</organism>
<dbReference type="AlphaFoldDB" id="A0A9P9J0D7"/>
<evidence type="ECO:0000256" key="1">
    <source>
        <dbReference type="ARBA" id="ARBA00004141"/>
    </source>
</evidence>
<evidence type="ECO:0000259" key="8">
    <source>
        <dbReference type="Pfam" id="PF20684"/>
    </source>
</evidence>
<feature type="transmembrane region" description="Helical" evidence="7">
    <location>
        <begin position="197"/>
        <end position="219"/>
    </location>
</feature>
<evidence type="ECO:0000313" key="10">
    <source>
        <dbReference type="Proteomes" id="UP000717696"/>
    </source>
</evidence>
<feature type="compositionally biased region" description="Polar residues" evidence="6">
    <location>
        <begin position="1"/>
        <end position="13"/>
    </location>
</feature>
<dbReference type="PANTHER" id="PTHR33048">
    <property type="entry name" value="PTH11-LIKE INTEGRAL MEMBRANE PROTEIN (AFU_ORTHOLOGUE AFUA_5G11245)"/>
    <property type="match status" value="1"/>
</dbReference>
<dbReference type="OrthoDB" id="5342292at2759"/>
<dbReference type="Pfam" id="PF20684">
    <property type="entry name" value="Fung_rhodopsin"/>
    <property type="match status" value="1"/>
</dbReference>
<accession>A0A9P9J0D7</accession>
<feature type="transmembrane region" description="Helical" evidence="7">
    <location>
        <begin position="161"/>
        <end position="185"/>
    </location>
</feature>
<feature type="domain" description="Rhodopsin" evidence="8">
    <location>
        <begin position="97"/>
        <end position="261"/>
    </location>
</feature>
<feature type="region of interest" description="Disordered" evidence="6">
    <location>
        <begin position="1"/>
        <end position="29"/>
    </location>
</feature>
<evidence type="ECO:0000256" key="6">
    <source>
        <dbReference type="SAM" id="MobiDB-lite"/>
    </source>
</evidence>
<proteinExistence type="inferred from homology"/>
<feature type="compositionally biased region" description="Low complexity" evidence="6">
    <location>
        <begin position="14"/>
        <end position="23"/>
    </location>
</feature>
<dbReference type="PANTHER" id="PTHR33048:SF55">
    <property type="entry name" value="INTEGRAL MEMBRANE PROTEIN"/>
    <property type="match status" value="1"/>
</dbReference>
<keyword evidence="3 7" id="KW-1133">Transmembrane helix</keyword>
<evidence type="ECO:0000256" key="2">
    <source>
        <dbReference type="ARBA" id="ARBA00022692"/>
    </source>
</evidence>
<feature type="transmembrane region" description="Helical" evidence="7">
    <location>
        <begin position="239"/>
        <end position="260"/>
    </location>
</feature>
<evidence type="ECO:0000256" key="5">
    <source>
        <dbReference type="ARBA" id="ARBA00038359"/>
    </source>
</evidence>
<feature type="transmembrane region" description="Helical" evidence="7">
    <location>
        <begin position="127"/>
        <end position="149"/>
    </location>
</feature>
<dbReference type="EMBL" id="JAGMUU010000016">
    <property type="protein sequence ID" value="KAH7136924.1"/>
    <property type="molecule type" value="Genomic_DNA"/>
</dbReference>
<gene>
    <name evidence="9" type="ORF">B0J13DRAFT_625540</name>
</gene>